<dbReference type="GO" id="GO:0036121">
    <property type="term" value="F:double-stranded DNA helicase activity"/>
    <property type="evidence" value="ECO:0007669"/>
    <property type="project" value="TreeGrafter"/>
</dbReference>
<evidence type="ECO:0000313" key="6">
    <source>
        <dbReference type="Proteomes" id="UP000188320"/>
    </source>
</evidence>
<feature type="domain" description="Helicase C-terminal" evidence="4">
    <location>
        <begin position="330"/>
        <end position="494"/>
    </location>
</feature>
<dbReference type="InterPro" id="IPR050742">
    <property type="entry name" value="Helicase_Restrict-Modif_Enz"/>
</dbReference>
<dbReference type="GO" id="GO:0061749">
    <property type="term" value="F:forked DNA-dependent helicase activity"/>
    <property type="evidence" value="ECO:0007669"/>
    <property type="project" value="TreeGrafter"/>
</dbReference>
<dbReference type="PANTHER" id="PTHR47396:SF1">
    <property type="entry name" value="ATP-DEPENDENT HELICASE IRC3-RELATED"/>
    <property type="match status" value="1"/>
</dbReference>
<keyword evidence="1 5" id="KW-0067">ATP-binding</keyword>
<evidence type="ECO:0000256" key="2">
    <source>
        <dbReference type="SAM" id="MobiDB-lite"/>
    </source>
</evidence>
<dbReference type="PROSITE" id="PS51192">
    <property type="entry name" value="HELICASE_ATP_BIND_1"/>
    <property type="match status" value="1"/>
</dbReference>
<dbReference type="GO" id="GO:0016787">
    <property type="term" value="F:hydrolase activity"/>
    <property type="evidence" value="ECO:0007669"/>
    <property type="project" value="InterPro"/>
</dbReference>
<dbReference type="GO" id="GO:0032042">
    <property type="term" value="P:mitochondrial DNA metabolic process"/>
    <property type="evidence" value="ECO:0007669"/>
    <property type="project" value="TreeGrafter"/>
</dbReference>
<dbReference type="GO" id="GO:0005524">
    <property type="term" value="F:ATP binding"/>
    <property type="evidence" value="ECO:0007669"/>
    <property type="project" value="InterPro"/>
</dbReference>
<dbReference type="OrthoDB" id="16911at2759"/>
<dbReference type="InterPro" id="IPR027417">
    <property type="entry name" value="P-loop_NTPase"/>
</dbReference>
<evidence type="ECO:0000256" key="1">
    <source>
        <dbReference type="ARBA" id="ARBA00022806"/>
    </source>
</evidence>
<feature type="region of interest" description="Disordered" evidence="2">
    <location>
        <begin position="225"/>
        <end position="246"/>
    </location>
</feature>
<dbReference type="Pfam" id="PF00271">
    <property type="entry name" value="Helicase_C"/>
    <property type="match status" value="1"/>
</dbReference>
<organism evidence="5 6">
    <name type="scientific">Zancudomyces culisetae</name>
    <name type="common">Gut fungus</name>
    <name type="synonym">Smittium culisetae</name>
    <dbReference type="NCBI Taxonomy" id="1213189"/>
    <lineage>
        <taxon>Eukaryota</taxon>
        <taxon>Fungi</taxon>
        <taxon>Fungi incertae sedis</taxon>
        <taxon>Zoopagomycota</taxon>
        <taxon>Kickxellomycotina</taxon>
        <taxon>Harpellomycetes</taxon>
        <taxon>Harpellales</taxon>
        <taxon>Legeriomycetaceae</taxon>
        <taxon>Zancudomyces</taxon>
    </lineage>
</organism>
<dbReference type="GO" id="GO:0005759">
    <property type="term" value="C:mitochondrial matrix"/>
    <property type="evidence" value="ECO:0007669"/>
    <property type="project" value="TreeGrafter"/>
</dbReference>
<keyword evidence="1 5" id="KW-0347">Helicase</keyword>
<comment type="caution">
    <text evidence="5">The sequence shown here is derived from an EMBL/GenBank/DDBJ whole genome shotgun (WGS) entry which is preliminary data.</text>
</comment>
<dbReference type="SMART" id="SM00490">
    <property type="entry name" value="HELICc"/>
    <property type="match status" value="1"/>
</dbReference>
<feature type="compositionally biased region" description="Polar residues" evidence="2">
    <location>
        <begin position="602"/>
        <end position="622"/>
    </location>
</feature>
<keyword evidence="1 5" id="KW-0547">Nucleotide-binding</keyword>
<dbReference type="EMBL" id="LSSK01000017">
    <property type="protein sequence ID" value="OMH86093.1"/>
    <property type="molecule type" value="Genomic_DNA"/>
</dbReference>
<dbReference type="GO" id="GO:0000403">
    <property type="term" value="F:Y-form DNA binding"/>
    <property type="evidence" value="ECO:0007669"/>
    <property type="project" value="TreeGrafter"/>
</dbReference>
<dbReference type="Gene3D" id="3.40.50.300">
    <property type="entry name" value="P-loop containing nucleotide triphosphate hydrolases"/>
    <property type="match status" value="2"/>
</dbReference>
<feature type="region of interest" description="Disordered" evidence="2">
    <location>
        <begin position="602"/>
        <end position="623"/>
    </location>
</feature>
<dbReference type="Pfam" id="PF04851">
    <property type="entry name" value="ResIII"/>
    <property type="match status" value="1"/>
</dbReference>
<name>A0A1R1PYR1_ZANCU</name>
<reference evidence="6" key="1">
    <citation type="submission" date="2017-01" db="EMBL/GenBank/DDBJ databases">
        <authorList>
            <person name="Wang Y."/>
            <person name="White M."/>
            <person name="Kvist S."/>
            <person name="Moncalvo J.-M."/>
        </authorList>
    </citation>
    <scope>NUCLEOTIDE SEQUENCE [LARGE SCALE GENOMIC DNA]</scope>
    <source>
        <strain evidence="6">COL-18-3</strain>
    </source>
</reference>
<evidence type="ECO:0000313" key="5">
    <source>
        <dbReference type="EMBL" id="OMH86093.1"/>
    </source>
</evidence>
<dbReference type="SUPFAM" id="SSF52540">
    <property type="entry name" value="P-loop containing nucleoside triphosphate hydrolases"/>
    <property type="match status" value="1"/>
</dbReference>
<evidence type="ECO:0000259" key="4">
    <source>
        <dbReference type="PROSITE" id="PS51194"/>
    </source>
</evidence>
<evidence type="ECO:0000259" key="3">
    <source>
        <dbReference type="PROSITE" id="PS51192"/>
    </source>
</evidence>
<dbReference type="AlphaFoldDB" id="A0A1R1PYR1"/>
<dbReference type="CDD" id="cd18799">
    <property type="entry name" value="SF2_C_EcoAI-like"/>
    <property type="match status" value="1"/>
</dbReference>
<dbReference type="InterPro" id="IPR006935">
    <property type="entry name" value="Helicase/UvrB_N"/>
</dbReference>
<dbReference type="GO" id="GO:0070125">
    <property type="term" value="P:mitochondrial translational elongation"/>
    <property type="evidence" value="ECO:0007669"/>
    <property type="project" value="TreeGrafter"/>
</dbReference>
<dbReference type="PANTHER" id="PTHR47396">
    <property type="entry name" value="TYPE I RESTRICTION ENZYME ECOKI R PROTEIN"/>
    <property type="match status" value="1"/>
</dbReference>
<keyword evidence="1 5" id="KW-0378">Hydrolase</keyword>
<dbReference type="PROSITE" id="PS51194">
    <property type="entry name" value="HELICASE_CTER"/>
    <property type="match status" value="1"/>
</dbReference>
<protein>
    <submittedName>
        <fullName evidence="5">Putative mitochondrial ATP-dependent helicase irc3</fullName>
    </submittedName>
</protein>
<gene>
    <name evidence="5" type="ORF">AX774_g322</name>
</gene>
<accession>A0A1R1PYR1</accession>
<dbReference type="InterPro" id="IPR014001">
    <property type="entry name" value="Helicase_ATP-bd"/>
</dbReference>
<dbReference type="SMART" id="SM00487">
    <property type="entry name" value="DEXDc"/>
    <property type="match status" value="1"/>
</dbReference>
<dbReference type="InterPro" id="IPR001650">
    <property type="entry name" value="Helicase_C-like"/>
</dbReference>
<keyword evidence="6" id="KW-1185">Reference proteome</keyword>
<proteinExistence type="predicted"/>
<dbReference type="Proteomes" id="UP000188320">
    <property type="component" value="Unassembled WGS sequence"/>
</dbReference>
<feature type="domain" description="Helicase ATP-binding" evidence="3">
    <location>
        <begin position="69"/>
        <end position="276"/>
    </location>
</feature>
<sequence length="797" mass="88725">MTKEISNQIEKRVDALGTDEVSKKLSELKLSKRNDSSLKAFSGKDGPISSSTGHTLRYYQQECIDKSLEAIKEGYRDIAVSLPVGQTNNFLNGLIVLNRERIHTEYLFGFSEGRGGKSILTNDTENATKTLVLAHRKELLHQACDHIRKAAPDLRVELEQGSNRASAAADVVVASVQTLARCDGERLRLYNPAFYKCIIIDEAHHATANSYLKIIEYFMPKRQESESSKSTGNDESGAITTGRKRKTGPVVWGCSATLKRSDDISLGMVFSKIVYHKAFTDLIIEGWLSSITVTVVKTVVDLSAVKKFGGDFNLKSLEEAVDTDERNNLVVDKYLQFAQASKGKKRDSTLVFAVNVEHARSLTNTFRERGVDARDVFGKTSQKDRAVLLGEFRGKKFPVLVNCEILTEGTDIPNIDCIIMARPTRSSVLFQQMIGRGMRLHEGKKDCMIIDFVDVFNSKASMINFPTLLGLDPKSKIENFNITNQLKKKKDNAMPELHTVPVSDKQTHPALSNIKHICTRLLDPYFIFDLNEDDLREFSSHFGNRFSPHDIDILTTGDPRIAMWSQLSWVALPDGKYTFSHPSLQITLEDNYVSSNLQKISEKSGAQSTKEAGENSQNTKGSRYTAVCSHDPANTIRKKRFSSQSNTRLEKINFEANNLSDAFAACDAFLRSKISSNDYEYYKRSNPWRALPPTKGQTMFLEELGAPLSSYGGPKHVRIKPARKSDANIGPIDSNVSNHFGGAIGKYSSINLTRGAVSNLIARLISGAADSNKNQVKSRIAYDLELAKARKNDIFIG</sequence>